<dbReference type="CDD" id="cd07724">
    <property type="entry name" value="POD-like_MBL-fold"/>
    <property type="match status" value="1"/>
</dbReference>
<dbReference type="InterPro" id="IPR044528">
    <property type="entry name" value="POD-like_MBL-fold"/>
</dbReference>
<feature type="domain" description="Metallo-beta-lactamase" evidence="2">
    <location>
        <begin position="29"/>
        <end position="224"/>
    </location>
</feature>
<comment type="caution">
    <text evidence="3">The sequence shown here is derived from an EMBL/GenBank/DDBJ whole genome shotgun (WGS) entry which is preliminary data.</text>
</comment>
<evidence type="ECO:0000256" key="1">
    <source>
        <dbReference type="ARBA" id="ARBA00022723"/>
    </source>
</evidence>
<evidence type="ECO:0000259" key="2">
    <source>
        <dbReference type="SMART" id="SM00849"/>
    </source>
</evidence>
<dbReference type="EMBL" id="JAUSRO010000005">
    <property type="protein sequence ID" value="MDP9899458.1"/>
    <property type="molecule type" value="Genomic_DNA"/>
</dbReference>
<dbReference type="RefSeq" id="WP_307689282.1">
    <property type="nucleotide sequence ID" value="NZ_JAUSRO010000005.1"/>
</dbReference>
<dbReference type="Proteomes" id="UP001226867">
    <property type="component" value="Unassembled WGS sequence"/>
</dbReference>
<dbReference type="PANTHER" id="PTHR43084">
    <property type="entry name" value="PERSULFIDE DIOXYGENASE ETHE1"/>
    <property type="match status" value="1"/>
</dbReference>
<dbReference type="InterPro" id="IPR001279">
    <property type="entry name" value="Metallo-B-lactamas"/>
</dbReference>
<evidence type="ECO:0000313" key="3">
    <source>
        <dbReference type="EMBL" id="MDP9899458.1"/>
    </source>
</evidence>
<proteinExistence type="predicted"/>
<reference evidence="3 4" key="1">
    <citation type="submission" date="2023-07" db="EMBL/GenBank/DDBJ databases">
        <title>Sorghum-associated microbial communities from plants grown in Nebraska, USA.</title>
        <authorList>
            <person name="Schachtman D."/>
        </authorList>
    </citation>
    <scope>NUCLEOTIDE SEQUENCE [LARGE SCALE GENOMIC DNA]</scope>
    <source>
        <strain evidence="3 4">DS1607</strain>
    </source>
</reference>
<dbReference type="Gene3D" id="3.60.15.10">
    <property type="entry name" value="Ribonuclease Z/Hydroxyacylglutathione hydrolase-like"/>
    <property type="match status" value="1"/>
</dbReference>
<dbReference type="InterPro" id="IPR051682">
    <property type="entry name" value="Mito_Persulfide_Diox"/>
</dbReference>
<dbReference type="InterPro" id="IPR036866">
    <property type="entry name" value="RibonucZ/Hydroxyglut_hydro"/>
</dbReference>
<keyword evidence="1" id="KW-0479">Metal-binding</keyword>
<dbReference type="SUPFAM" id="SSF56281">
    <property type="entry name" value="Metallo-hydrolase/oxidoreductase"/>
    <property type="match status" value="1"/>
</dbReference>
<protein>
    <submittedName>
        <fullName evidence="3">Glyoxylase-like metal-dependent hydrolase (Beta-lactamase superfamily II)</fullName>
    </submittedName>
</protein>
<keyword evidence="4" id="KW-1185">Reference proteome</keyword>
<name>A0ABT9S517_9BURK</name>
<dbReference type="PANTHER" id="PTHR43084:SF1">
    <property type="entry name" value="PERSULFIDE DIOXYGENASE ETHE1, MITOCHONDRIAL"/>
    <property type="match status" value="1"/>
</dbReference>
<organism evidence="3 4">
    <name type="scientific">Variovorax ginsengisoli</name>
    <dbReference type="NCBI Taxonomy" id="363844"/>
    <lineage>
        <taxon>Bacteria</taxon>
        <taxon>Pseudomonadati</taxon>
        <taxon>Pseudomonadota</taxon>
        <taxon>Betaproteobacteria</taxon>
        <taxon>Burkholderiales</taxon>
        <taxon>Comamonadaceae</taxon>
        <taxon>Variovorax</taxon>
    </lineage>
</organism>
<accession>A0ABT9S517</accession>
<sequence>MNNPRASTLPSPTPAPAQVQAFFDPGTSTITYVLFEREGSPCAVIDSVLDYDPKAGRTSTAAADRVIEFVRAKGLQVQWLLETHAHADHLSAALYLREHLGGTIAIGSAIRTVQGVFGKVFHLEPEFRLDGSQFGHLFAPDEVFHVGALRMKALHVPGHTPADMAYVLEDEAGVAQLAFVGDTLFMPDVGSARCDFPGGNAHTLYASVRKLLALPCATRLFMCHDYPPEGREPQWETTVAAQREENIHLHDGIDEAAFVAMREKRDVTLAMPVLILPAIQVNIRAGALPPPEANGTRYLKIPLNAL</sequence>
<dbReference type="SMART" id="SM00849">
    <property type="entry name" value="Lactamase_B"/>
    <property type="match status" value="1"/>
</dbReference>
<gene>
    <name evidence="3" type="ORF">J2W36_001709</name>
</gene>
<dbReference type="Pfam" id="PF00753">
    <property type="entry name" value="Lactamase_B"/>
    <property type="match status" value="1"/>
</dbReference>
<evidence type="ECO:0000313" key="4">
    <source>
        <dbReference type="Proteomes" id="UP001226867"/>
    </source>
</evidence>